<protein>
    <submittedName>
        <fullName evidence="1">Uncharacterized protein</fullName>
    </submittedName>
</protein>
<organism evidence="1 2">
    <name type="scientific">Marinococcus halophilus</name>
    <dbReference type="NCBI Taxonomy" id="1371"/>
    <lineage>
        <taxon>Bacteria</taxon>
        <taxon>Bacillati</taxon>
        <taxon>Bacillota</taxon>
        <taxon>Bacilli</taxon>
        <taxon>Bacillales</taxon>
        <taxon>Bacillaceae</taxon>
        <taxon>Marinococcus</taxon>
    </lineage>
</organism>
<comment type="caution">
    <text evidence="1">The sequence shown here is derived from an EMBL/GenBank/DDBJ whole genome shotgun (WGS) entry which is preliminary data.</text>
</comment>
<sequence>MEEIQKAIGTTKEVELGNGEIVEVKKLPLGNYAKLLMTLKNMPTDILKDLQGMEGNSDEGAIQLIFEVFGKSWEQIIEVIAIGSGITKKRLNEDNNIGLDGGIALFLAIYEVNNLEQVIGQVKNVMNRPKE</sequence>
<dbReference type="EMBL" id="BJUN01000001">
    <property type="protein sequence ID" value="GEK57125.1"/>
    <property type="molecule type" value="Genomic_DNA"/>
</dbReference>
<gene>
    <name evidence="1" type="ORF">MHA01_00300</name>
</gene>
<dbReference type="RefSeq" id="WP_094907752.1">
    <property type="nucleotide sequence ID" value="NZ_BJUN01000001.1"/>
</dbReference>
<dbReference type="Proteomes" id="UP000321051">
    <property type="component" value="Unassembled WGS sequence"/>
</dbReference>
<evidence type="ECO:0000313" key="2">
    <source>
        <dbReference type="Proteomes" id="UP000321051"/>
    </source>
</evidence>
<keyword evidence="2" id="KW-1185">Reference proteome</keyword>
<dbReference type="OrthoDB" id="3035832at2"/>
<accession>A0A510Y1C7</accession>
<name>A0A510Y1C7_MARHA</name>
<dbReference type="AlphaFoldDB" id="A0A510Y1C7"/>
<reference evidence="1 2" key="1">
    <citation type="submission" date="2019-07" db="EMBL/GenBank/DDBJ databases">
        <title>Whole genome shotgun sequence of Marinococcus halophilus NBRC 102359.</title>
        <authorList>
            <person name="Hosoyama A."/>
            <person name="Uohara A."/>
            <person name="Ohji S."/>
            <person name="Ichikawa N."/>
        </authorList>
    </citation>
    <scope>NUCLEOTIDE SEQUENCE [LARGE SCALE GENOMIC DNA]</scope>
    <source>
        <strain evidence="1 2">NBRC 102359</strain>
    </source>
</reference>
<evidence type="ECO:0000313" key="1">
    <source>
        <dbReference type="EMBL" id="GEK57125.1"/>
    </source>
</evidence>
<proteinExistence type="predicted"/>